<dbReference type="NCBIfam" id="NF009557">
    <property type="entry name" value="PRK13009.1"/>
    <property type="match status" value="1"/>
</dbReference>
<evidence type="ECO:0000256" key="1">
    <source>
        <dbReference type="ARBA" id="ARBA00005130"/>
    </source>
</evidence>
<evidence type="ECO:0000256" key="2">
    <source>
        <dbReference type="ARBA" id="ARBA00006746"/>
    </source>
</evidence>
<dbReference type="SUPFAM" id="SSF55031">
    <property type="entry name" value="Bacterial exopeptidase dimerisation domain"/>
    <property type="match status" value="1"/>
</dbReference>
<evidence type="ECO:0000256" key="15">
    <source>
        <dbReference type="HAMAP-Rule" id="MF_01690"/>
    </source>
</evidence>
<evidence type="ECO:0000256" key="14">
    <source>
        <dbReference type="ARBA" id="ARBA00051301"/>
    </source>
</evidence>
<evidence type="ECO:0000259" key="16">
    <source>
        <dbReference type="Pfam" id="PF07687"/>
    </source>
</evidence>
<dbReference type="PROSITE" id="PS00759">
    <property type="entry name" value="ARGE_DAPE_CPG2_2"/>
    <property type="match status" value="1"/>
</dbReference>
<comment type="function">
    <text evidence="15">Catalyzes the hydrolysis of N-succinyl-L,L-diaminopimelic acid (SDAP), forming succinate and LL-2,6-diaminopimelate (DAP), an intermediate involved in the bacterial biosynthesis of lysine and meso-diaminopimelic acid, an essential component of bacterial cell walls.</text>
</comment>
<feature type="domain" description="Peptidase M20 dimerisation" evidence="16">
    <location>
        <begin position="187"/>
        <end position="286"/>
    </location>
</feature>
<dbReference type="InterPro" id="IPR001261">
    <property type="entry name" value="ArgE/DapE_CS"/>
</dbReference>
<reference evidence="17 18" key="1">
    <citation type="submission" date="2018-05" db="EMBL/GenBank/DDBJ databases">
        <title>Acuticoccus sediminis sp. nov., isolated from deep-sea sediment of Indian Ocean.</title>
        <authorList>
            <person name="Liu X."/>
            <person name="Lai Q."/>
            <person name="Du Y."/>
            <person name="Sun F."/>
            <person name="Zhang X."/>
            <person name="Wang S."/>
            <person name="Shao Z."/>
        </authorList>
    </citation>
    <scope>NUCLEOTIDE SEQUENCE [LARGE SCALE GENOMIC DNA]</scope>
    <source>
        <strain evidence="17 18">PTG4-2</strain>
    </source>
</reference>
<evidence type="ECO:0000256" key="8">
    <source>
        <dbReference type="ARBA" id="ARBA00022801"/>
    </source>
</evidence>
<dbReference type="InterPro" id="IPR011650">
    <property type="entry name" value="Peptidase_M20_dimer"/>
</dbReference>
<dbReference type="AlphaFoldDB" id="A0A8B2NZE3"/>
<feature type="binding site" evidence="15">
    <location>
        <position position="81"/>
    </location>
    <ligand>
        <name>Zn(2+)</name>
        <dbReference type="ChEBI" id="CHEBI:29105"/>
        <label>1</label>
    </ligand>
</feature>
<gene>
    <name evidence="15" type="primary">dapE</name>
    <name evidence="17" type="ORF">DLJ53_06470</name>
</gene>
<feature type="binding site" evidence="15">
    <location>
        <position position="114"/>
    </location>
    <ligand>
        <name>Zn(2+)</name>
        <dbReference type="ChEBI" id="CHEBI:29105"/>
        <label>2</label>
    </ligand>
</feature>
<dbReference type="GO" id="GO:0009089">
    <property type="term" value="P:lysine biosynthetic process via diaminopimelate"/>
    <property type="evidence" value="ECO:0007669"/>
    <property type="project" value="UniProtKB-UniRule"/>
</dbReference>
<dbReference type="GO" id="GO:0009014">
    <property type="term" value="F:succinyl-diaminopimelate desuccinylase activity"/>
    <property type="evidence" value="ECO:0007669"/>
    <property type="project" value="UniProtKB-UniRule"/>
</dbReference>
<feature type="binding site" evidence="15">
    <location>
        <position position="147"/>
    </location>
    <ligand>
        <name>Zn(2+)</name>
        <dbReference type="ChEBI" id="CHEBI:29105"/>
        <label>2</label>
    </ligand>
</feature>
<dbReference type="PROSITE" id="PS00758">
    <property type="entry name" value="ARGE_DAPE_CPG2_1"/>
    <property type="match status" value="1"/>
</dbReference>
<feature type="active site" description="Proton acceptor" evidence="15">
    <location>
        <position position="146"/>
    </location>
</feature>
<organism evidence="17 18">
    <name type="scientific">Acuticoccus sediminis</name>
    <dbReference type="NCBI Taxonomy" id="2184697"/>
    <lineage>
        <taxon>Bacteria</taxon>
        <taxon>Pseudomonadati</taxon>
        <taxon>Pseudomonadota</taxon>
        <taxon>Alphaproteobacteria</taxon>
        <taxon>Hyphomicrobiales</taxon>
        <taxon>Amorphaceae</taxon>
        <taxon>Acuticoccus</taxon>
    </lineage>
</organism>
<dbReference type="PANTHER" id="PTHR43808:SF31">
    <property type="entry name" value="N-ACETYL-L-CITRULLINE DEACETYLASE"/>
    <property type="match status" value="1"/>
</dbReference>
<dbReference type="InterPro" id="IPR036264">
    <property type="entry name" value="Bact_exopeptidase_dim_dom"/>
</dbReference>
<accession>A0A8B2NZE3</accession>
<keyword evidence="9 15" id="KW-0862">Zinc</keyword>
<evidence type="ECO:0000256" key="12">
    <source>
        <dbReference type="ARBA" id="ARBA00023285"/>
    </source>
</evidence>
<dbReference type="GO" id="GO:0019877">
    <property type="term" value="P:diaminopimelate biosynthetic process"/>
    <property type="evidence" value="ECO:0007669"/>
    <property type="project" value="UniProtKB-UniRule"/>
</dbReference>
<comment type="pathway">
    <text evidence="1 15">Amino-acid biosynthesis; L-lysine biosynthesis via DAP pathway; LL-2,6-diaminopimelate from (S)-tetrahydrodipicolinate (succinylase route): step 3/3.</text>
</comment>
<dbReference type="InterPro" id="IPR005941">
    <property type="entry name" value="DapE_proteobac"/>
</dbReference>
<dbReference type="UniPathway" id="UPA00034">
    <property type="reaction ID" value="UER00021"/>
</dbReference>
<evidence type="ECO:0000313" key="17">
    <source>
        <dbReference type="EMBL" id="RAI04090.1"/>
    </source>
</evidence>
<keyword evidence="11 15" id="KW-0457">Lysine biosynthesis</keyword>
<keyword evidence="10 15" id="KW-0220">Diaminopimelate biosynthesis</keyword>
<dbReference type="RefSeq" id="WP_111343280.1">
    <property type="nucleotide sequence ID" value="NZ_QHHQ01000001.1"/>
</dbReference>
<evidence type="ECO:0000256" key="9">
    <source>
        <dbReference type="ARBA" id="ARBA00022833"/>
    </source>
</evidence>
<protein>
    <recommendedName>
        <fullName evidence="5 15">Succinyl-diaminopimelate desuccinylase</fullName>
        <shortName evidence="15">SDAP desuccinylase</shortName>
        <ecNumber evidence="4 15">3.5.1.18</ecNumber>
    </recommendedName>
    <alternativeName>
        <fullName evidence="13 15">N-succinyl-LL-2,6-diaminoheptanedioate amidohydrolase</fullName>
    </alternativeName>
</protein>
<dbReference type="PANTHER" id="PTHR43808">
    <property type="entry name" value="ACETYLORNITHINE DEACETYLASE"/>
    <property type="match status" value="1"/>
</dbReference>
<dbReference type="Pfam" id="PF01546">
    <property type="entry name" value="Peptidase_M20"/>
    <property type="match status" value="1"/>
</dbReference>
<dbReference type="Gene3D" id="3.40.630.10">
    <property type="entry name" value="Zn peptidases"/>
    <property type="match status" value="2"/>
</dbReference>
<evidence type="ECO:0000256" key="13">
    <source>
        <dbReference type="ARBA" id="ARBA00031891"/>
    </source>
</evidence>
<evidence type="ECO:0000256" key="4">
    <source>
        <dbReference type="ARBA" id="ARBA00011921"/>
    </source>
</evidence>
<comment type="catalytic activity">
    <reaction evidence="14 15">
        <text>N-succinyl-(2S,6S)-2,6-diaminopimelate + H2O = (2S,6S)-2,6-diaminopimelate + succinate</text>
        <dbReference type="Rhea" id="RHEA:22608"/>
        <dbReference type="ChEBI" id="CHEBI:15377"/>
        <dbReference type="ChEBI" id="CHEBI:30031"/>
        <dbReference type="ChEBI" id="CHEBI:57609"/>
        <dbReference type="ChEBI" id="CHEBI:58087"/>
        <dbReference type="EC" id="3.5.1.18"/>
    </reaction>
</comment>
<name>A0A8B2NZE3_9HYPH</name>
<comment type="subunit">
    <text evidence="3 15">Homodimer.</text>
</comment>
<dbReference type="GO" id="GO:0050897">
    <property type="term" value="F:cobalt ion binding"/>
    <property type="evidence" value="ECO:0007669"/>
    <property type="project" value="UniProtKB-UniRule"/>
</dbReference>
<dbReference type="OrthoDB" id="9809784at2"/>
<evidence type="ECO:0000313" key="18">
    <source>
        <dbReference type="Proteomes" id="UP000249590"/>
    </source>
</evidence>
<keyword evidence="6 15" id="KW-0028">Amino-acid biosynthesis</keyword>
<dbReference type="InterPro" id="IPR002933">
    <property type="entry name" value="Peptidase_M20"/>
</dbReference>
<dbReference type="SUPFAM" id="SSF53187">
    <property type="entry name" value="Zn-dependent exopeptidases"/>
    <property type="match status" value="1"/>
</dbReference>
<dbReference type="EMBL" id="QHHQ01000001">
    <property type="protein sequence ID" value="RAI04090.1"/>
    <property type="molecule type" value="Genomic_DNA"/>
</dbReference>
<keyword evidence="8 15" id="KW-0378">Hydrolase</keyword>
<dbReference type="GO" id="GO:0008270">
    <property type="term" value="F:zinc ion binding"/>
    <property type="evidence" value="ECO:0007669"/>
    <property type="project" value="UniProtKB-UniRule"/>
</dbReference>
<evidence type="ECO:0000256" key="7">
    <source>
        <dbReference type="ARBA" id="ARBA00022723"/>
    </source>
</evidence>
<dbReference type="InterPro" id="IPR050072">
    <property type="entry name" value="Peptidase_M20A"/>
</dbReference>
<comment type="caution">
    <text evidence="17">The sequence shown here is derived from an EMBL/GenBank/DDBJ whole genome shotgun (WGS) entry which is preliminary data.</text>
</comment>
<feature type="binding site" evidence="15">
    <location>
        <position position="361"/>
    </location>
    <ligand>
        <name>Zn(2+)</name>
        <dbReference type="ChEBI" id="CHEBI:29105"/>
        <label>2</label>
    </ligand>
</feature>
<comment type="cofactor">
    <cofactor evidence="15">
        <name>Zn(2+)</name>
        <dbReference type="ChEBI" id="CHEBI:29105"/>
    </cofactor>
    <cofactor evidence="15">
        <name>Co(2+)</name>
        <dbReference type="ChEBI" id="CHEBI:48828"/>
    </cofactor>
    <text evidence="15">Binds 2 Zn(2+) or Co(2+) ions per subunit.</text>
</comment>
<dbReference type="Pfam" id="PF07687">
    <property type="entry name" value="M20_dimer"/>
    <property type="match status" value="1"/>
</dbReference>
<keyword evidence="12 15" id="KW-0170">Cobalt</keyword>
<evidence type="ECO:0000256" key="6">
    <source>
        <dbReference type="ARBA" id="ARBA00022605"/>
    </source>
</evidence>
<comment type="similarity">
    <text evidence="2 15">Belongs to the peptidase M20A family. DapE subfamily.</text>
</comment>
<feature type="binding site" evidence="15">
    <location>
        <position position="174"/>
    </location>
    <ligand>
        <name>Zn(2+)</name>
        <dbReference type="ChEBI" id="CHEBI:29105"/>
        <label>1</label>
    </ligand>
</feature>
<evidence type="ECO:0000256" key="10">
    <source>
        <dbReference type="ARBA" id="ARBA00022915"/>
    </source>
</evidence>
<sequence length="389" mass="40575">MADRPEFPSNAHGLDPLDLAQRLIRTESVTPAGPAVFDIVEEALQAAGFAVTRMTFDSAGTPVENLFATRGSGKHLAFAGHVDVVPPGSAEAWTHAPFSAAIEGDTLYGRGSQDMKGAVAAMIVAATDWSASGAPGQVSFVITGDEEGAAVDGTAPLIAWAAERGRIDACIVGEPTSRVRLGDTIKIGRRGSMSAAVTVTGRQGHVAYQHLATSPVPELVAIAQRLLEPLDEGTAQFAPSNLEIVSIDIANPAWNVIPEAGTLRFNVRFNDLWPPETLRAELLKRIGGGGEGLAVDVAWQPSHGGAFRTKDDALIAAVTGAIEATTGVTPEATTGGGTSDARFIKDYCPVVEFGAIGDTMHQVDERTSVSELATLTKAYRAIIDAVLTA</sequence>
<keyword evidence="7 15" id="KW-0479">Metal-binding</keyword>
<dbReference type="Proteomes" id="UP000249590">
    <property type="component" value="Unassembled WGS sequence"/>
</dbReference>
<evidence type="ECO:0000256" key="11">
    <source>
        <dbReference type="ARBA" id="ARBA00023154"/>
    </source>
</evidence>
<keyword evidence="18" id="KW-1185">Reference proteome</keyword>
<feature type="active site" evidence="15">
    <location>
        <position position="83"/>
    </location>
</feature>
<dbReference type="EC" id="3.5.1.18" evidence="4 15"/>
<evidence type="ECO:0000256" key="3">
    <source>
        <dbReference type="ARBA" id="ARBA00011738"/>
    </source>
</evidence>
<proteinExistence type="inferred from homology"/>
<evidence type="ECO:0000256" key="5">
    <source>
        <dbReference type="ARBA" id="ARBA00022391"/>
    </source>
</evidence>
<dbReference type="HAMAP" id="MF_01690">
    <property type="entry name" value="DapE"/>
    <property type="match status" value="1"/>
</dbReference>
<dbReference type="GO" id="GO:0008777">
    <property type="term" value="F:acetylornithine deacetylase activity"/>
    <property type="evidence" value="ECO:0007669"/>
    <property type="project" value="TreeGrafter"/>
</dbReference>
<feature type="binding site" evidence="15">
    <location>
        <position position="114"/>
    </location>
    <ligand>
        <name>Zn(2+)</name>
        <dbReference type="ChEBI" id="CHEBI:29105"/>
        <label>1</label>
    </ligand>
</feature>
<dbReference type="GO" id="GO:0006526">
    <property type="term" value="P:L-arginine biosynthetic process"/>
    <property type="evidence" value="ECO:0007669"/>
    <property type="project" value="TreeGrafter"/>
</dbReference>